<evidence type="ECO:0000313" key="2">
    <source>
        <dbReference type="EMBL" id="CCE93027.1"/>
    </source>
</evidence>
<dbReference type="Pfam" id="PF23413">
    <property type="entry name" value="zf_RING_Vps8_fungal"/>
    <property type="match status" value="1"/>
</dbReference>
<dbReference type="GO" id="GO:0032889">
    <property type="term" value="P:regulation of vacuole fusion, non-autophagic"/>
    <property type="evidence" value="ECO:0007669"/>
    <property type="project" value="EnsemblFungi"/>
</dbReference>
<feature type="domain" description="Vacuolar protein sorting-associated protein 8 central" evidence="1">
    <location>
        <begin position="528"/>
        <end position="724"/>
    </location>
</feature>
<dbReference type="GO" id="GO:0005770">
    <property type="term" value="C:late endosome"/>
    <property type="evidence" value="ECO:0007669"/>
    <property type="project" value="EnsemblFungi"/>
</dbReference>
<evidence type="ECO:0000259" key="1">
    <source>
        <dbReference type="Pfam" id="PF12816"/>
    </source>
</evidence>
<accession>G8ZWN3</accession>
<evidence type="ECO:0000313" key="3">
    <source>
        <dbReference type="Proteomes" id="UP000005627"/>
    </source>
</evidence>
<gene>
    <name evidence="2" type="primary">TDEL0F02160</name>
    <name evidence="2" type="ORF">TDEL_0F02160</name>
</gene>
<dbReference type="GeneID" id="11501487"/>
<dbReference type="Proteomes" id="UP000005627">
    <property type="component" value="Chromosome 6"/>
</dbReference>
<dbReference type="GO" id="GO:0006623">
    <property type="term" value="P:protein targeting to vacuole"/>
    <property type="evidence" value="ECO:0007669"/>
    <property type="project" value="EnsemblFungi"/>
</dbReference>
<dbReference type="PANTHER" id="PTHR12616">
    <property type="entry name" value="VACUOLAR PROTEIN SORTING VPS41"/>
    <property type="match status" value="1"/>
</dbReference>
<dbReference type="STRING" id="1076872.G8ZWN3"/>
<dbReference type="GO" id="GO:0007009">
    <property type="term" value="P:plasma membrane organization"/>
    <property type="evidence" value="ECO:0007669"/>
    <property type="project" value="EnsemblFungi"/>
</dbReference>
<dbReference type="eggNOG" id="KOG2079">
    <property type="taxonomic scope" value="Eukaryota"/>
</dbReference>
<dbReference type="EMBL" id="HE616747">
    <property type="protein sequence ID" value="CCE93027.1"/>
    <property type="molecule type" value="Genomic_DNA"/>
</dbReference>
<dbReference type="Pfam" id="PF23410">
    <property type="entry name" value="Beta-prop_VPS8"/>
    <property type="match status" value="1"/>
</dbReference>
<dbReference type="KEGG" id="tdl:TDEL_0F02160"/>
<dbReference type="InterPro" id="IPR025941">
    <property type="entry name" value="Vps8_central_dom"/>
</dbReference>
<dbReference type="AlphaFoldDB" id="G8ZWN3"/>
<dbReference type="GO" id="GO:0033263">
    <property type="term" value="C:CORVET complex"/>
    <property type="evidence" value="ECO:0007669"/>
    <property type="project" value="EnsemblFungi"/>
</dbReference>
<dbReference type="PANTHER" id="PTHR12616:SF8">
    <property type="entry name" value="VACUOLAR PROTEIN SORTING-ASSOCIATED PROTEIN 8 HOMOLOG"/>
    <property type="match status" value="1"/>
</dbReference>
<dbReference type="Pfam" id="PF12816">
    <property type="entry name" value="TPR_Vps8"/>
    <property type="match status" value="1"/>
</dbReference>
<dbReference type="SUPFAM" id="SSF50978">
    <property type="entry name" value="WD40 repeat-like"/>
    <property type="match status" value="1"/>
</dbReference>
<organism evidence="2 3">
    <name type="scientific">Torulaspora delbrueckii</name>
    <name type="common">Yeast</name>
    <name type="synonym">Candida colliculosa</name>
    <dbReference type="NCBI Taxonomy" id="4950"/>
    <lineage>
        <taxon>Eukaryota</taxon>
        <taxon>Fungi</taxon>
        <taxon>Dikarya</taxon>
        <taxon>Ascomycota</taxon>
        <taxon>Saccharomycotina</taxon>
        <taxon>Saccharomycetes</taxon>
        <taxon>Saccharomycetales</taxon>
        <taxon>Saccharomycetaceae</taxon>
        <taxon>Torulaspora</taxon>
    </lineage>
</organism>
<dbReference type="HOGENOM" id="CLU_000917_0_1_1"/>
<dbReference type="InParanoid" id="G8ZWN3"/>
<dbReference type="GO" id="GO:0032511">
    <property type="term" value="P:late endosome to vacuole transport via multivesicular body sorting pathway"/>
    <property type="evidence" value="ECO:0007669"/>
    <property type="project" value="EnsemblFungi"/>
</dbReference>
<dbReference type="GO" id="GO:0051020">
    <property type="term" value="F:GTPase binding"/>
    <property type="evidence" value="ECO:0007669"/>
    <property type="project" value="EnsemblFungi"/>
</dbReference>
<dbReference type="OrthoDB" id="289913at2759"/>
<dbReference type="GO" id="GO:0043495">
    <property type="term" value="F:protein-membrane adaptor activity"/>
    <property type="evidence" value="ECO:0007669"/>
    <property type="project" value="EnsemblFungi"/>
</dbReference>
<dbReference type="InterPro" id="IPR036322">
    <property type="entry name" value="WD40_repeat_dom_sf"/>
</dbReference>
<sequence>MQDEVTETSIISNGSTDDLSSVSFLDFRSKVGSPERADGLSKVEMPGKDEDFFQNPKNCASLMNWSSLNKIYPILGAYGGPTSIYPTKYCSVIGTAKGVIMIFSAKQLLLNTLVPRNKESNHNDYLRSPVVAIVVSADGTHLAASYQSGDVFIWNLNAVEGEMRNTGLKTLTDPLDAILHIAKHRGNVINGMGFVALRHTALIVSDNSGQIMYHNGYRSRLWALTYSSERIIEISSRNQLMNSKVAPYAENGGSLHLVAVLTSVDLAVVSTNPHLTTLFHEKLPPKVTRSPLTNSCLSWYRDSSRVAYSVNRRIGVFIFNDLPSFTLQSRLYWDADEPILSLQWVNERLLGILTISHQFLMVDVQNDFNSVIELDLLPHDLLIPLDKHFAIRDNELYLLTHYTFKIGKFVTWLDITLSRVQKGDYIGALTFFRSLLRPDLPIASLIKVARKQRKKEEQLRRPFYNLSLAALRFVLGQSTVDYNEVYSLFSMVLQIVGMFQDEDVRRGYTDSFLEQSLEFFGDEKSDILFEVLVNHIMEGSLTVLPPLIFKKMLKHYADIGRTAAVEELIVMLDPKMLDIDLAVKLCIEYGLFDALVYIWNEIFGDYITPLVDAICKVSQLPQKCTLFANLEVKDMIKIFDYLSFTLTGRRYPGTTPITPLELQAQVKTNLYSVAFSGTCIEWPAGGSEKIHTKLEPSDEPAFPYFKLLLEYNPVRFLSTLNEAFEDPYFNESDPLLGSEQQTVPVNRQNIIHVMLDIIRSSPDDKSLQKALLAIFVAGNSAKYTQFIHLSNQDLEKVTDALCQYPQPELRKDLQMALESLVTAYTPYDTEKLIMRLKEKDFKRVLFTMYLKTKRYVDLFLLVVESRDTGTDFDEDIVPLVKLVLAKTRLDAIAHVSIINIIKDNFPWLVEKLGPERAALSFENYDSEIHNFVMTLHDQKSQREYLGTVSMLPSSQHLNLELKKLYIELTIEKMSREKLIPWLDSINFKNVDAHLVLSLLLARKHFEGASVIHMRLQKYTAVVDDLLHCLREWFQLESQPYQILDSYLALAVDAANASHEDRQANWTNLLACLIEQYGNHKMNSEHRENCNKALQKLFVRLAISDAPSKGDNIGEFWTILTGVLEHQDVIMRRAQDLKELLLDIFKAYNIQEHISRMILKIVEDSSGGITRQYNDRLQNGHSIYNDECEACGKKIWGKGLNPDIFRVWEAEMRKMLNYKDVKGLSIIVFFCRHGFHKGCLDNLGQYEDAYFCLICNKQK</sequence>
<dbReference type="GO" id="GO:0031901">
    <property type="term" value="C:early endosome membrane"/>
    <property type="evidence" value="ECO:0007669"/>
    <property type="project" value="EnsemblFungi"/>
</dbReference>
<dbReference type="FunCoup" id="G8ZWN3">
    <property type="interactions" value="111"/>
</dbReference>
<reference evidence="2 3" key="1">
    <citation type="journal article" date="2011" name="Proc. Natl. Acad. Sci. U.S.A.">
        <title>Evolutionary erosion of yeast sex chromosomes by mating-type switching accidents.</title>
        <authorList>
            <person name="Gordon J.L."/>
            <person name="Armisen D."/>
            <person name="Proux-Wera E."/>
            <person name="Oheigeartaigh S.S."/>
            <person name="Byrne K.P."/>
            <person name="Wolfe K.H."/>
        </authorList>
    </citation>
    <scope>NUCLEOTIDE SEQUENCE [LARGE SCALE GENOMIC DNA]</scope>
    <source>
        <strain evidence="3">ATCC 10662 / CBS 1146 / NBRC 0425 / NCYC 2629 / NRRL Y-866</strain>
    </source>
</reference>
<proteinExistence type="predicted"/>
<dbReference type="GO" id="GO:0030897">
    <property type="term" value="C:HOPS complex"/>
    <property type="evidence" value="ECO:0007669"/>
    <property type="project" value="TreeGrafter"/>
</dbReference>
<name>G8ZWN3_TORDE</name>
<protein>
    <recommendedName>
        <fullName evidence="1">Vacuolar protein sorting-associated protein 8 central domain-containing protein</fullName>
    </recommendedName>
</protein>
<keyword evidence="3" id="KW-1185">Reference proteome</keyword>
<dbReference type="RefSeq" id="XP_003682238.1">
    <property type="nucleotide sequence ID" value="XM_003682190.1"/>
</dbReference>
<dbReference type="GO" id="GO:0034058">
    <property type="term" value="P:endosomal vesicle fusion"/>
    <property type="evidence" value="ECO:0007669"/>
    <property type="project" value="TreeGrafter"/>
</dbReference>
<dbReference type="InterPro" id="IPR045111">
    <property type="entry name" value="Vps41/Vps8"/>
</dbReference>
<dbReference type="GO" id="GO:0099022">
    <property type="term" value="P:vesicle tethering"/>
    <property type="evidence" value="ECO:0007669"/>
    <property type="project" value="EnsemblFungi"/>
</dbReference>